<organism evidence="2 3">
    <name type="scientific">Kiloniella laminariae</name>
    <dbReference type="NCBI Taxonomy" id="454162"/>
    <lineage>
        <taxon>Bacteria</taxon>
        <taxon>Pseudomonadati</taxon>
        <taxon>Pseudomonadota</taxon>
        <taxon>Alphaproteobacteria</taxon>
        <taxon>Rhodospirillales</taxon>
        <taxon>Kiloniellaceae</taxon>
        <taxon>Kiloniella</taxon>
    </lineage>
</organism>
<dbReference type="InterPro" id="IPR030395">
    <property type="entry name" value="GP_PDE_dom"/>
</dbReference>
<feature type="domain" description="GP-PDE" evidence="1">
    <location>
        <begin position="60"/>
        <end position="306"/>
    </location>
</feature>
<dbReference type="RefSeq" id="WP_269423403.1">
    <property type="nucleotide sequence ID" value="NZ_JAPWGY010000003.1"/>
</dbReference>
<keyword evidence="3" id="KW-1185">Reference proteome</keyword>
<comment type="caution">
    <text evidence="2">The sequence shown here is derived from an EMBL/GenBank/DDBJ whole genome shotgun (WGS) entry which is preliminary data.</text>
</comment>
<dbReference type="Pfam" id="PF03009">
    <property type="entry name" value="GDPD"/>
    <property type="match status" value="1"/>
</dbReference>
<name>A0ABT4LJH0_9PROT</name>
<sequence>MSRNSSLKTSLTTLFSSPAEDKPHILNLVEASVLSPTFARRFSSPKELSRYTRLSALKQPLIIAHRAGYSPAGIWPECALESADEVLRNGPALIEIDIRTSSDGELFCIHDKTLNNGTTGTGPVRETPAEVIHRLHLLDAKGVQTKCRVPSLDNFLVWSSRGALLWLDIKEASPKKVIAKIREHKAEARVIVSAYGRKNLLKFLKLAPDLVYFVPFVPELDLPDLESVLDSGAKPDQLIGFAGLYLPDIRASLALAEHNIPALLDLGRGDRRLAPDQLDPRLYKTAVQQGFPLLNTDHYQTVQKILSIKSWA</sequence>
<reference evidence="2" key="1">
    <citation type="submission" date="2022-12" db="EMBL/GenBank/DDBJ databases">
        <title>Bacterial isolates from different developmental stages of Nematostella vectensis.</title>
        <authorList>
            <person name="Fraune S."/>
        </authorList>
    </citation>
    <scope>NUCLEOTIDE SEQUENCE</scope>
    <source>
        <strain evidence="2">G21630-S1</strain>
    </source>
</reference>
<dbReference type="PANTHER" id="PTHR46211">
    <property type="entry name" value="GLYCEROPHOSPHORYL DIESTER PHOSPHODIESTERASE"/>
    <property type="match status" value="1"/>
</dbReference>
<protein>
    <submittedName>
        <fullName evidence="2">Glycerophosphodiester phosphodiesterase family protein</fullName>
    </submittedName>
</protein>
<dbReference type="Gene3D" id="3.20.20.190">
    <property type="entry name" value="Phosphatidylinositol (PI) phosphodiesterase"/>
    <property type="match status" value="1"/>
</dbReference>
<dbReference type="CDD" id="cd08566">
    <property type="entry name" value="GDPD_AtGDE_like"/>
    <property type="match status" value="1"/>
</dbReference>
<dbReference type="SUPFAM" id="SSF51695">
    <property type="entry name" value="PLC-like phosphodiesterases"/>
    <property type="match status" value="1"/>
</dbReference>
<gene>
    <name evidence="2" type="ORF">O4H49_10630</name>
</gene>
<dbReference type="Proteomes" id="UP001069802">
    <property type="component" value="Unassembled WGS sequence"/>
</dbReference>
<evidence type="ECO:0000259" key="1">
    <source>
        <dbReference type="PROSITE" id="PS51704"/>
    </source>
</evidence>
<dbReference type="PROSITE" id="PS51704">
    <property type="entry name" value="GP_PDE"/>
    <property type="match status" value="1"/>
</dbReference>
<evidence type="ECO:0000313" key="3">
    <source>
        <dbReference type="Proteomes" id="UP001069802"/>
    </source>
</evidence>
<dbReference type="InterPro" id="IPR017946">
    <property type="entry name" value="PLC-like_Pdiesterase_TIM-brl"/>
</dbReference>
<dbReference type="EMBL" id="JAPWGY010000003">
    <property type="protein sequence ID" value="MCZ4281234.1"/>
    <property type="molecule type" value="Genomic_DNA"/>
</dbReference>
<dbReference type="PANTHER" id="PTHR46211:SF14">
    <property type="entry name" value="GLYCEROPHOSPHODIESTER PHOSPHODIESTERASE"/>
    <property type="match status" value="1"/>
</dbReference>
<proteinExistence type="predicted"/>
<evidence type="ECO:0000313" key="2">
    <source>
        <dbReference type="EMBL" id="MCZ4281234.1"/>
    </source>
</evidence>
<accession>A0ABT4LJH0</accession>